<proteinExistence type="predicted"/>
<evidence type="ECO:0000256" key="1">
    <source>
        <dbReference type="SAM" id="MobiDB-lite"/>
    </source>
</evidence>
<accession>A0ABV7C3T2</accession>
<feature type="compositionally biased region" description="Basic and acidic residues" evidence="1">
    <location>
        <begin position="459"/>
        <end position="480"/>
    </location>
</feature>
<gene>
    <name evidence="2" type="ORF">ACFOD3_23630</name>
</gene>
<organism evidence="2 3">
    <name type="scientific">Falsiroseomonas tokyonensis</name>
    <dbReference type="NCBI Taxonomy" id="430521"/>
    <lineage>
        <taxon>Bacteria</taxon>
        <taxon>Pseudomonadati</taxon>
        <taxon>Pseudomonadota</taxon>
        <taxon>Alphaproteobacteria</taxon>
        <taxon>Acetobacterales</taxon>
        <taxon>Roseomonadaceae</taxon>
        <taxon>Falsiroseomonas</taxon>
    </lineage>
</organism>
<dbReference type="EMBL" id="JBHRSB010000008">
    <property type="protein sequence ID" value="MFC3002910.1"/>
    <property type="molecule type" value="Genomic_DNA"/>
</dbReference>
<protein>
    <submittedName>
        <fullName evidence="2">Phage portal protein</fullName>
    </submittedName>
</protein>
<reference evidence="3" key="1">
    <citation type="journal article" date="2019" name="Int. J. Syst. Evol. Microbiol.">
        <title>The Global Catalogue of Microorganisms (GCM) 10K type strain sequencing project: providing services to taxonomists for standard genome sequencing and annotation.</title>
        <authorList>
            <consortium name="The Broad Institute Genomics Platform"/>
            <consortium name="The Broad Institute Genome Sequencing Center for Infectious Disease"/>
            <person name="Wu L."/>
            <person name="Ma J."/>
        </authorList>
    </citation>
    <scope>NUCLEOTIDE SEQUENCE [LARGE SCALE GENOMIC DNA]</scope>
    <source>
        <strain evidence="3">CGMCC 1.16855</strain>
    </source>
</reference>
<comment type="caution">
    <text evidence="2">The sequence shown here is derived from an EMBL/GenBank/DDBJ whole genome shotgun (WGS) entry which is preliminary data.</text>
</comment>
<dbReference type="InterPro" id="IPR006429">
    <property type="entry name" value="Phage_lambda_portal"/>
</dbReference>
<evidence type="ECO:0000313" key="2">
    <source>
        <dbReference type="EMBL" id="MFC3002910.1"/>
    </source>
</evidence>
<dbReference type="Proteomes" id="UP001595420">
    <property type="component" value="Unassembled WGS sequence"/>
</dbReference>
<dbReference type="NCBIfam" id="TIGR01539">
    <property type="entry name" value="portal_lambda"/>
    <property type="match status" value="1"/>
</dbReference>
<name>A0ABV7C3T2_9PROT</name>
<dbReference type="Pfam" id="PF05136">
    <property type="entry name" value="Phage_portal_2"/>
    <property type="match status" value="1"/>
</dbReference>
<sequence>MAPVLVSKPRYRVKAGMAAASFDGGTAPAPPSHNAASIGRRLSAWRPLGLGPNAIVSASGPELVRRSRDLRRNNPLGKRAMDLAATHTVGLGIKPRSLCRNDRVREALTEAFADWARVSDADGVLDFYGQQALAMDEVVEAGECFARMRRRRLEDGLPLPFQVQLLPAEMVPLDWSGNGIANISQGIERNGISQRVAYWTYPRHPGEDTTTNVVMDMTPKPVAASDMCHVFHVTQAGLQRGLPWLASAMAILHQVAQYYDAELLRKQMVASIVGFVKKSLTGGEDPVELAAEWGRIKESLGDLPTVAMEPGTMQYLDPGEDVVFSQPADVGTSFEPFMAAGHRAVSASIGVLYEEMTGNWKDSNDRTFRAQFNTFKRQCRQWQWNLLCAQFNEPIWRRFVNYAVAFGVVKVPKSVTETDLMRVEWRPERWEYIHPKQDIEAVAAEISGGLTSRQAAVAERGDDVEVIDQQRRADMDREARLGLPAGGAAPSSAEPEPQPAN</sequence>
<keyword evidence="3" id="KW-1185">Reference proteome</keyword>
<evidence type="ECO:0000313" key="3">
    <source>
        <dbReference type="Proteomes" id="UP001595420"/>
    </source>
</evidence>
<feature type="region of interest" description="Disordered" evidence="1">
    <location>
        <begin position="457"/>
        <end position="501"/>
    </location>
</feature>
<feature type="compositionally biased region" description="Low complexity" evidence="1">
    <location>
        <begin position="486"/>
        <end position="495"/>
    </location>
</feature>
<dbReference type="RefSeq" id="WP_216839161.1">
    <property type="nucleotide sequence ID" value="NZ_JAFNJS010000008.1"/>
</dbReference>